<gene>
    <name evidence="10" type="ordered locus">Cpin_4904</name>
</gene>
<evidence type="ECO:0000256" key="4">
    <source>
        <dbReference type="ARBA" id="ARBA00022741"/>
    </source>
</evidence>
<dbReference type="Proteomes" id="UP000002215">
    <property type="component" value="Chromosome"/>
</dbReference>
<dbReference type="Gene3D" id="3.60.20.10">
    <property type="entry name" value="Glutamine Phosphoribosylpyrophosphate, subunit 1, domain 1"/>
    <property type="match status" value="1"/>
</dbReference>
<dbReference type="EC" id="6.3.5.4" evidence="3"/>
<sequence>MSAIYGIIHKNGDPVSQETAHTMATAMRHRAIDGEGSWHEGHVVLGQCMLTFKAADKTQRIPLVTDDLVIVADIRIDNSPYIRKLTNSPKDATDIELLLAAFRTWGQHCVYYLNGEFAFCIWEREHNRLFLATDRVGFKSLYYYDTPDVFIFCTEQKGLLAAKPLPHYFNEESLITYHFRDGDPVATHTKYVYALLGGYGLTLEDRCIRQVRYWNPSPGKYSFDDGEECAWEMRKLLTTVVKNRISTDRPIGITLSGGLDSSSIACLLAKELAAVNKPLYAFSSVLPETAQGKDERAYIERILQHCPNIIPTFVDAAAFGPFDDISDAFNHDETFPNPFFYMDHAILRAAKEKGVGVLFTGYGGDHWVSWQGHTVIYNMLTAGRYQLVYQLIMEFAEQEQRHPFQIVKRELAAQTSIYRALRGRRRKSLNGTALRKGFIRKYRQMIDLRPVTDVFETMMDNVMSGRVGQLPAMLSNRNEAYGIISAVPLLDRTVLEYMMDVPDQMFVYNGHKRSLIRHAMEGIVPDEVLWRKDKGKYSPDFMARSLAGISRADAITQSPEYALAFEKYLSKPAMSHLAAGTELSTIRLIQGIICSKVISILQKNGYLFEGNFS</sequence>
<dbReference type="GO" id="GO:0006529">
    <property type="term" value="P:asparagine biosynthetic process"/>
    <property type="evidence" value="ECO:0007669"/>
    <property type="project" value="InterPro"/>
</dbReference>
<name>A0A979G7T8_CHIPD</name>
<protein>
    <recommendedName>
        <fullName evidence="3">asparagine synthase (glutamine-hydrolyzing)</fullName>
        <ecNumber evidence="3">6.3.5.4</ecNumber>
    </recommendedName>
</protein>
<keyword evidence="4 8" id="KW-0547">Nucleotide-binding</keyword>
<dbReference type="PROSITE" id="PS51278">
    <property type="entry name" value="GATASE_TYPE_2"/>
    <property type="match status" value="1"/>
</dbReference>
<keyword evidence="10" id="KW-0436">Ligase</keyword>
<dbReference type="EMBL" id="CP001699">
    <property type="protein sequence ID" value="ACU62338.1"/>
    <property type="molecule type" value="Genomic_DNA"/>
</dbReference>
<dbReference type="SUPFAM" id="SSF56235">
    <property type="entry name" value="N-terminal nucleophile aminohydrolases (Ntn hydrolases)"/>
    <property type="match status" value="1"/>
</dbReference>
<dbReference type="InterPro" id="IPR001962">
    <property type="entry name" value="Asn_synthase"/>
</dbReference>
<dbReference type="PANTHER" id="PTHR43284">
    <property type="entry name" value="ASPARAGINE SYNTHETASE (GLUTAMINE-HYDROLYZING)"/>
    <property type="match status" value="1"/>
</dbReference>
<evidence type="ECO:0000256" key="6">
    <source>
        <dbReference type="ARBA" id="ARBA00022962"/>
    </source>
</evidence>
<dbReference type="GO" id="GO:0005524">
    <property type="term" value="F:ATP binding"/>
    <property type="evidence" value="ECO:0007669"/>
    <property type="project" value="UniProtKB-KW"/>
</dbReference>
<feature type="domain" description="Glutamine amidotransferase type-2" evidence="9">
    <location>
        <begin position="2"/>
        <end position="190"/>
    </location>
</feature>
<evidence type="ECO:0000256" key="2">
    <source>
        <dbReference type="ARBA" id="ARBA00005752"/>
    </source>
</evidence>
<dbReference type="InterPro" id="IPR051786">
    <property type="entry name" value="ASN_synthetase/amidase"/>
</dbReference>
<dbReference type="InterPro" id="IPR014729">
    <property type="entry name" value="Rossmann-like_a/b/a_fold"/>
</dbReference>
<accession>A0A979G7T8</accession>
<dbReference type="InterPro" id="IPR029055">
    <property type="entry name" value="Ntn_hydrolases_N"/>
</dbReference>
<evidence type="ECO:0000256" key="3">
    <source>
        <dbReference type="ARBA" id="ARBA00012737"/>
    </source>
</evidence>
<evidence type="ECO:0000256" key="5">
    <source>
        <dbReference type="ARBA" id="ARBA00022840"/>
    </source>
</evidence>
<dbReference type="AlphaFoldDB" id="A0A979G7T8"/>
<reference evidence="11" key="1">
    <citation type="submission" date="2009-08" db="EMBL/GenBank/DDBJ databases">
        <title>The complete genome of Chitinophaga pinensis DSM 2588.</title>
        <authorList>
            <consortium name="US DOE Joint Genome Institute (JGI-PGF)"/>
            <person name="Lucas S."/>
            <person name="Copeland A."/>
            <person name="Lapidus A."/>
            <person name="Glavina del Rio T."/>
            <person name="Dalin E."/>
            <person name="Tice H."/>
            <person name="Bruce D."/>
            <person name="Goodwin L."/>
            <person name="Pitluck S."/>
            <person name="Kyrpides N."/>
            <person name="Mavromatis K."/>
            <person name="Ivanova N."/>
            <person name="Mikhailova N."/>
            <person name="Sims D."/>
            <person name="Meinche L."/>
            <person name="Brettin T."/>
            <person name="Detter J.C."/>
            <person name="Han C."/>
            <person name="Larimer F."/>
            <person name="Land M."/>
            <person name="Hauser L."/>
            <person name="Markowitz V."/>
            <person name="Cheng J.-F."/>
            <person name="Hugenholtz P."/>
            <person name="Woyke T."/>
            <person name="Wu D."/>
            <person name="Spring S."/>
            <person name="Klenk H.-P."/>
            <person name="Eisen J.A."/>
        </authorList>
    </citation>
    <scope>NUCLEOTIDE SEQUENCE [LARGE SCALE GENOMIC DNA]</scope>
    <source>
        <strain evidence="11">ATCC 43595 / DSM 2588 / LMG 13176 / NBRC 15968 / NCIMB 11800 / UQM 2034</strain>
    </source>
</reference>
<evidence type="ECO:0000313" key="11">
    <source>
        <dbReference type="Proteomes" id="UP000002215"/>
    </source>
</evidence>
<evidence type="ECO:0000256" key="1">
    <source>
        <dbReference type="ARBA" id="ARBA00005187"/>
    </source>
</evidence>
<dbReference type="Pfam" id="PF13537">
    <property type="entry name" value="GATase_7"/>
    <property type="match status" value="1"/>
</dbReference>
<dbReference type="RefSeq" id="WP_012792506.1">
    <property type="nucleotide sequence ID" value="NC_013132.1"/>
</dbReference>
<evidence type="ECO:0000256" key="8">
    <source>
        <dbReference type="PIRSR" id="PIRSR001589-2"/>
    </source>
</evidence>
<dbReference type="SUPFAM" id="SSF52402">
    <property type="entry name" value="Adenine nucleotide alpha hydrolases-like"/>
    <property type="match status" value="1"/>
</dbReference>
<dbReference type="InterPro" id="IPR017932">
    <property type="entry name" value="GATase_2_dom"/>
</dbReference>
<comment type="similarity">
    <text evidence="2">Belongs to the asparagine synthetase family.</text>
</comment>
<dbReference type="InterPro" id="IPR006426">
    <property type="entry name" value="Asn_synth_AEB"/>
</dbReference>
<dbReference type="Pfam" id="PF00733">
    <property type="entry name" value="Asn_synthase"/>
    <property type="match status" value="1"/>
</dbReference>
<evidence type="ECO:0000256" key="7">
    <source>
        <dbReference type="ARBA" id="ARBA00048741"/>
    </source>
</evidence>
<keyword evidence="5 8" id="KW-0067">ATP-binding</keyword>
<dbReference type="OrthoDB" id="9763290at2"/>
<dbReference type="InterPro" id="IPR033738">
    <property type="entry name" value="AsnB_N"/>
</dbReference>
<organism evidence="10 11">
    <name type="scientific">Chitinophaga pinensis (strain ATCC 43595 / DSM 2588 / LMG 13176 / NBRC 15968 / NCIMB 11800 / UQM 2034)</name>
    <dbReference type="NCBI Taxonomy" id="485918"/>
    <lineage>
        <taxon>Bacteria</taxon>
        <taxon>Pseudomonadati</taxon>
        <taxon>Bacteroidota</taxon>
        <taxon>Chitinophagia</taxon>
        <taxon>Chitinophagales</taxon>
        <taxon>Chitinophagaceae</taxon>
        <taxon>Chitinophaga</taxon>
    </lineage>
</organism>
<dbReference type="CDD" id="cd00712">
    <property type="entry name" value="AsnB"/>
    <property type="match status" value="1"/>
</dbReference>
<dbReference type="KEGG" id="cpi:Cpin_4904"/>
<evidence type="ECO:0000313" key="10">
    <source>
        <dbReference type="EMBL" id="ACU62338.1"/>
    </source>
</evidence>
<reference evidence="10 11" key="2">
    <citation type="journal article" date="2010" name="Stand. Genomic Sci.">
        <title>Complete genome sequence of Chitinophaga pinensis type strain (UQM 2034).</title>
        <authorList>
            <person name="Glavina Del Rio T."/>
            <person name="Abt B."/>
            <person name="Spring S."/>
            <person name="Lapidus A."/>
            <person name="Nolan M."/>
            <person name="Tice H."/>
            <person name="Copeland A."/>
            <person name="Cheng J.F."/>
            <person name="Chen F."/>
            <person name="Bruce D."/>
            <person name="Goodwin L."/>
            <person name="Pitluck S."/>
            <person name="Ivanova N."/>
            <person name="Mavromatis K."/>
            <person name="Mikhailova N."/>
            <person name="Pati A."/>
            <person name="Chen A."/>
            <person name="Palaniappan K."/>
            <person name="Land M."/>
            <person name="Hauser L."/>
            <person name="Chang Y.J."/>
            <person name="Jeffries C.D."/>
            <person name="Chain P."/>
            <person name="Saunders E."/>
            <person name="Detter J.C."/>
            <person name="Brettin T."/>
            <person name="Rohde M."/>
            <person name="Goker M."/>
            <person name="Bristow J."/>
            <person name="Eisen J.A."/>
            <person name="Markowitz V."/>
            <person name="Hugenholtz P."/>
            <person name="Kyrpides N.C."/>
            <person name="Klenk H.P."/>
            <person name="Lucas S."/>
        </authorList>
    </citation>
    <scope>NUCLEOTIDE SEQUENCE [LARGE SCALE GENOMIC DNA]</scope>
    <source>
        <strain evidence="11">ATCC 43595 / DSM 2588 / LMG 13176 / NBRC 15968 / NCIMB 11800 / UQM 2034</strain>
    </source>
</reference>
<dbReference type="Gene3D" id="3.40.50.620">
    <property type="entry name" value="HUPs"/>
    <property type="match status" value="1"/>
</dbReference>
<comment type="catalytic activity">
    <reaction evidence="7">
        <text>L-aspartate + L-glutamine + ATP + H2O = L-asparagine + L-glutamate + AMP + diphosphate + H(+)</text>
        <dbReference type="Rhea" id="RHEA:12228"/>
        <dbReference type="ChEBI" id="CHEBI:15377"/>
        <dbReference type="ChEBI" id="CHEBI:15378"/>
        <dbReference type="ChEBI" id="CHEBI:29985"/>
        <dbReference type="ChEBI" id="CHEBI:29991"/>
        <dbReference type="ChEBI" id="CHEBI:30616"/>
        <dbReference type="ChEBI" id="CHEBI:33019"/>
        <dbReference type="ChEBI" id="CHEBI:58048"/>
        <dbReference type="ChEBI" id="CHEBI:58359"/>
        <dbReference type="ChEBI" id="CHEBI:456215"/>
        <dbReference type="EC" id="6.3.5.4"/>
    </reaction>
</comment>
<dbReference type="GO" id="GO:0004066">
    <property type="term" value="F:asparagine synthase (glutamine-hydrolyzing) activity"/>
    <property type="evidence" value="ECO:0007669"/>
    <property type="project" value="UniProtKB-EC"/>
</dbReference>
<dbReference type="PIRSF" id="PIRSF001589">
    <property type="entry name" value="Asn_synthetase_glu-h"/>
    <property type="match status" value="1"/>
</dbReference>
<proteinExistence type="inferred from homology"/>
<keyword evidence="6" id="KW-0315">Glutamine amidotransferase</keyword>
<dbReference type="PANTHER" id="PTHR43284:SF1">
    <property type="entry name" value="ASPARAGINE SYNTHETASE"/>
    <property type="match status" value="1"/>
</dbReference>
<comment type="pathway">
    <text evidence="1">Amino-acid biosynthesis; L-asparagine biosynthesis; L-asparagine from L-aspartate (L-Gln route): step 1/1.</text>
</comment>
<dbReference type="CDD" id="cd01991">
    <property type="entry name" value="Asn_synthase_B_C"/>
    <property type="match status" value="1"/>
</dbReference>
<feature type="binding site" evidence="8">
    <location>
        <position position="94"/>
    </location>
    <ligand>
        <name>L-glutamine</name>
        <dbReference type="ChEBI" id="CHEBI:58359"/>
    </ligand>
</feature>
<evidence type="ECO:0000259" key="9">
    <source>
        <dbReference type="PROSITE" id="PS51278"/>
    </source>
</evidence>